<dbReference type="STRING" id="1042163.BRLA_c023020"/>
<dbReference type="Proteomes" id="UP000005850">
    <property type="component" value="Chromosome"/>
</dbReference>
<evidence type="ECO:0000259" key="3">
    <source>
        <dbReference type="Pfam" id="PF14285"/>
    </source>
</evidence>
<evidence type="ECO:0008006" key="6">
    <source>
        <dbReference type="Google" id="ProtNLM"/>
    </source>
</evidence>
<feature type="chain" id="PRO_5001709206" description="Copper amine oxidase-like N-terminal domain-containing protein" evidence="1">
    <location>
        <begin position="21"/>
        <end position="305"/>
    </location>
</feature>
<dbReference type="InterPro" id="IPR036582">
    <property type="entry name" value="Mao_N_sf"/>
</dbReference>
<accession>A0A075R634</accession>
<dbReference type="AlphaFoldDB" id="A0A075R634"/>
<organism evidence="4 5">
    <name type="scientific">Brevibacillus laterosporus LMG 15441</name>
    <dbReference type="NCBI Taxonomy" id="1042163"/>
    <lineage>
        <taxon>Bacteria</taxon>
        <taxon>Bacillati</taxon>
        <taxon>Bacillota</taxon>
        <taxon>Bacilli</taxon>
        <taxon>Bacillales</taxon>
        <taxon>Paenibacillaceae</taxon>
        <taxon>Brevibacillus</taxon>
    </lineage>
</organism>
<proteinExistence type="predicted"/>
<reference evidence="4 5" key="1">
    <citation type="journal article" date="2011" name="J. Bacteriol.">
        <title>Genome sequence of Brevibacillus laterosporus LMG 15441, a pathogen of invertebrates.</title>
        <authorList>
            <person name="Djukic M."/>
            <person name="Poehlein A."/>
            <person name="Thurmer A."/>
            <person name="Daniel R."/>
        </authorList>
    </citation>
    <scope>NUCLEOTIDE SEQUENCE [LARGE SCALE GENOMIC DNA]</scope>
    <source>
        <strain evidence="4 5">LMG 15441</strain>
    </source>
</reference>
<evidence type="ECO:0000256" key="1">
    <source>
        <dbReference type="SAM" id="SignalP"/>
    </source>
</evidence>
<sequence length="305" mass="32917">MKKILVGLCAATMMSVPAFAAEPSNVFSPKHTSVVTQISPVAQYTLTINNKTVGLGTEKIVVIEDQIMVPLKITSEALGFTLTLDEQKQTIHMDNGTMQTDLSMGNATYFAYSSKAIGMTAPLSLGVAPAIIEGSIYVPVDLYKVLLTDLNCVSIKDRVINISNDSMKPKKPASIGLPNPLVNYSTLDEAQKAVGFTFAVPETLPDGYQMKEIIVISNNMAKISYLNGDNQITYRTAKGNADISGDYNVYDKVKTIPVGNTQITVKGKDDSINLATWTKDGTSFSLSFDVPVNEKTLSTIIDGIK</sequence>
<dbReference type="Gene3D" id="3.30.457.10">
    <property type="entry name" value="Copper amine oxidase-like, N-terminal domain"/>
    <property type="match status" value="1"/>
</dbReference>
<gene>
    <name evidence="4" type="ORF">BRLA_c023020</name>
</gene>
<keyword evidence="5" id="KW-1185">Reference proteome</keyword>
<evidence type="ECO:0000259" key="2">
    <source>
        <dbReference type="Pfam" id="PF07833"/>
    </source>
</evidence>
<dbReference type="KEGG" id="blr:BRLA_c023020"/>
<dbReference type="Pfam" id="PF07833">
    <property type="entry name" value="Cu_amine_oxidN1"/>
    <property type="match status" value="1"/>
</dbReference>
<dbReference type="HOGENOM" id="CLU_730955_0_0_9"/>
<feature type="domain" description="DUF4367" evidence="3">
    <location>
        <begin position="200"/>
        <end position="294"/>
    </location>
</feature>
<dbReference type="Pfam" id="PF14285">
    <property type="entry name" value="DUF4367"/>
    <property type="match status" value="1"/>
</dbReference>
<keyword evidence="1" id="KW-0732">Signal</keyword>
<evidence type="ECO:0000313" key="5">
    <source>
        <dbReference type="Proteomes" id="UP000005850"/>
    </source>
</evidence>
<dbReference type="InterPro" id="IPR025377">
    <property type="entry name" value="DUF4367"/>
</dbReference>
<name>A0A075R634_BRELA</name>
<evidence type="ECO:0000313" key="4">
    <source>
        <dbReference type="EMBL" id="AIG26623.1"/>
    </source>
</evidence>
<dbReference type="InterPro" id="IPR012854">
    <property type="entry name" value="Cu_amine_oxidase-like_N"/>
</dbReference>
<dbReference type="EMBL" id="CP007806">
    <property type="protein sequence ID" value="AIG26623.1"/>
    <property type="molecule type" value="Genomic_DNA"/>
</dbReference>
<protein>
    <recommendedName>
        <fullName evidence="6">Copper amine oxidase-like N-terminal domain-containing protein</fullName>
    </recommendedName>
</protein>
<feature type="signal peptide" evidence="1">
    <location>
        <begin position="1"/>
        <end position="20"/>
    </location>
</feature>
<feature type="domain" description="Copper amine oxidase-like N-terminal" evidence="2">
    <location>
        <begin position="48"/>
        <end position="141"/>
    </location>
</feature>
<dbReference type="SUPFAM" id="SSF55383">
    <property type="entry name" value="Copper amine oxidase, domain N"/>
    <property type="match status" value="1"/>
</dbReference>
<dbReference type="RefSeq" id="WP_003337515.1">
    <property type="nucleotide sequence ID" value="NZ_CP007806.1"/>
</dbReference>
<dbReference type="eggNOG" id="ENOG5032R5B">
    <property type="taxonomic scope" value="Bacteria"/>
</dbReference>